<evidence type="ECO:0000256" key="1">
    <source>
        <dbReference type="SAM" id="MobiDB-lite"/>
    </source>
</evidence>
<dbReference type="Proteomes" id="UP000253370">
    <property type="component" value="Unassembled WGS sequence"/>
</dbReference>
<dbReference type="RefSeq" id="WP_113288112.1">
    <property type="nucleotide sequence ID" value="NZ_QNTQ01000004.1"/>
</dbReference>
<evidence type="ECO:0000256" key="2">
    <source>
        <dbReference type="SAM" id="Phobius"/>
    </source>
</evidence>
<feature type="transmembrane region" description="Helical" evidence="2">
    <location>
        <begin position="192"/>
        <end position="212"/>
    </location>
</feature>
<dbReference type="EMBL" id="QNTQ01000004">
    <property type="protein sequence ID" value="RBI86562.1"/>
    <property type="molecule type" value="Genomic_DNA"/>
</dbReference>
<feature type="transmembrane region" description="Helical" evidence="2">
    <location>
        <begin position="218"/>
        <end position="238"/>
    </location>
</feature>
<name>A0A365UBA7_9RHOB</name>
<protein>
    <submittedName>
        <fullName evidence="4">Fatty acid desaturase</fullName>
    </submittedName>
</protein>
<keyword evidence="2" id="KW-0472">Membrane</keyword>
<comment type="caution">
    <text evidence="4">The sequence shown here is derived from an EMBL/GenBank/DDBJ whole genome shotgun (WGS) entry which is preliminary data.</text>
</comment>
<dbReference type="InterPro" id="IPR005804">
    <property type="entry name" value="FA_desaturase_dom"/>
</dbReference>
<keyword evidence="2" id="KW-1133">Transmembrane helix</keyword>
<dbReference type="PANTHER" id="PTHR12879">
    <property type="entry name" value="SPHINGOLIPID DELTA 4 DESATURASE/C-4 HYDROXYLASE PROTEIN DES2"/>
    <property type="match status" value="1"/>
</dbReference>
<dbReference type="GO" id="GO:0046513">
    <property type="term" value="P:ceramide biosynthetic process"/>
    <property type="evidence" value="ECO:0007669"/>
    <property type="project" value="TreeGrafter"/>
</dbReference>
<feature type="domain" description="Fatty acid desaturase" evidence="3">
    <location>
        <begin position="63"/>
        <end position="301"/>
    </location>
</feature>
<feature type="region of interest" description="Disordered" evidence="1">
    <location>
        <begin position="1"/>
        <end position="30"/>
    </location>
</feature>
<dbReference type="GO" id="GO:0042284">
    <property type="term" value="F:sphingolipid delta-4 desaturase activity"/>
    <property type="evidence" value="ECO:0007669"/>
    <property type="project" value="TreeGrafter"/>
</dbReference>
<dbReference type="AlphaFoldDB" id="A0A365UBA7"/>
<dbReference type="CDD" id="cd03509">
    <property type="entry name" value="DesA_FADS-like"/>
    <property type="match status" value="1"/>
</dbReference>
<organism evidence="4 5">
    <name type="scientific">Rhodosalinus halophilus</name>
    <dbReference type="NCBI Taxonomy" id="2259333"/>
    <lineage>
        <taxon>Bacteria</taxon>
        <taxon>Pseudomonadati</taxon>
        <taxon>Pseudomonadota</taxon>
        <taxon>Alphaproteobacteria</taxon>
        <taxon>Rhodobacterales</taxon>
        <taxon>Paracoccaceae</taxon>
        <taxon>Rhodosalinus</taxon>
    </lineage>
</organism>
<accession>A0A365UBA7</accession>
<dbReference type="GO" id="GO:0016020">
    <property type="term" value="C:membrane"/>
    <property type="evidence" value="ECO:0007669"/>
    <property type="project" value="GOC"/>
</dbReference>
<proteinExistence type="predicted"/>
<feature type="transmembrane region" description="Helical" evidence="2">
    <location>
        <begin position="38"/>
        <end position="55"/>
    </location>
</feature>
<dbReference type="OrthoDB" id="784276at2"/>
<reference evidence="4 5" key="1">
    <citation type="submission" date="2018-07" db="EMBL/GenBank/DDBJ databases">
        <title>Rhodosalinus sp. strain E84T genomic sequence and assembly.</title>
        <authorList>
            <person name="Liu Z.-W."/>
            <person name="Lu D.-C."/>
        </authorList>
    </citation>
    <scope>NUCLEOTIDE SEQUENCE [LARGE SCALE GENOMIC DNA]</scope>
    <source>
        <strain evidence="4 5">E84</strain>
    </source>
</reference>
<dbReference type="Pfam" id="PF00487">
    <property type="entry name" value="FA_desaturase"/>
    <property type="match status" value="1"/>
</dbReference>
<evidence type="ECO:0000313" key="4">
    <source>
        <dbReference type="EMBL" id="RBI86562.1"/>
    </source>
</evidence>
<dbReference type="PANTHER" id="PTHR12879:SF8">
    <property type="entry name" value="SPHINGOLIPID DELTA(4)-DESATURASE DES1"/>
    <property type="match status" value="1"/>
</dbReference>
<keyword evidence="2" id="KW-0812">Transmembrane</keyword>
<feature type="transmembrane region" description="Helical" evidence="2">
    <location>
        <begin position="94"/>
        <end position="113"/>
    </location>
</feature>
<evidence type="ECO:0000259" key="3">
    <source>
        <dbReference type="Pfam" id="PF00487"/>
    </source>
</evidence>
<gene>
    <name evidence="4" type="ORF">DRV85_03775</name>
</gene>
<sequence length="329" mass="36640">MTATTGAPGGRDGDCHVTATEARPQGGTAALRRPARGVEWPTLGIAVLAYGLWALGTTWAAALWLPLGIALTAAGAALHASLSHEALHGHPFRSPMANAALVFPVLSLAVPYLRFRDTHLAHHNDAVLTDPYDDPESNYRDPEVWARLSGWQRRVLEANNTLLGRLVLGPVIGQHAFMLSDWQAIRRGDRRVLAGWLLHVPAAALVLWWVAAIGQMPWWAFALATYLSLSLLKIRTFLEHQAHEKARARTVIIEDRGPLALLFLNNNLHVVHHMHPRVPWYRLPALYRANRARYLARNEGYAYPSYASVFARYLTRAKDPVPHPLWPRG</sequence>
<keyword evidence="5" id="KW-1185">Reference proteome</keyword>
<evidence type="ECO:0000313" key="5">
    <source>
        <dbReference type="Proteomes" id="UP000253370"/>
    </source>
</evidence>